<accession>A0A0A2C5A4</accession>
<dbReference type="AlphaFoldDB" id="A0A0A2C5A4"/>
<dbReference type="Proteomes" id="UP000030392">
    <property type="component" value="Unassembled WGS sequence"/>
</dbReference>
<evidence type="ECO:0000313" key="1">
    <source>
        <dbReference type="EMBL" id="KGG20035.1"/>
    </source>
</evidence>
<gene>
    <name evidence="1" type="ORF">EV03_1499</name>
</gene>
<dbReference type="EMBL" id="JNAX01000014">
    <property type="protein sequence ID" value="KGG20035.1"/>
    <property type="molecule type" value="Genomic_DNA"/>
</dbReference>
<dbReference type="RefSeq" id="WP_036906578.1">
    <property type="nucleotide sequence ID" value="NZ_CP138967.1"/>
</dbReference>
<reference evidence="2" key="1">
    <citation type="journal article" date="2014" name="Sci. Data">
        <title>Genomes of diverse isolates of the marine cyanobacterium Prochlorococcus.</title>
        <authorList>
            <person name="Biller S."/>
            <person name="Berube P."/>
            <person name="Thompson J."/>
            <person name="Kelly L."/>
            <person name="Roggensack S."/>
            <person name="Awad L."/>
            <person name="Roache-Johnson K."/>
            <person name="Ding H."/>
            <person name="Giovannoni S.J."/>
            <person name="Moore L.R."/>
            <person name="Chisholm S.W."/>
        </authorList>
    </citation>
    <scope>NUCLEOTIDE SEQUENCE [LARGE SCALE GENOMIC DNA]</scope>
    <source>
        <strain evidence="2">PAC1</strain>
    </source>
</reference>
<name>A0A0A2C5A4_PROMR</name>
<comment type="caution">
    <text evidence="1">The sequence shown here is derived from an EMBL/GenBank/DDBJ whole genome shotgun (WGS) entry which is preliminary data.</text>
</comment>
<evidence type="ECO:0000313" key="2">
    <source>
        <dbReference type="Proteomes" id="UP000030392"/>
    </source>
</evidence>
<protein>
    <recommendedName>
        <fullName evidence="3">DUF2993 domain-containing protein</fullName>
    </recommendedName>
</protein>
<proteinExistence type="predicted"/>
<sequence>MIAKWIKEKGILTKLLEKGIKFLVIKECKKISNLKIDIISTSTQIFKGVIQKINISAEDINYKDLFFDELQIEADNLKINFRLTTKELKFTNDPLIKFKISLTKSSLRTILLSKNYHWIGDKISKEILNQDKLIDIRIRNGQLLIKTSKDDINIIKEQYINVTAEKGKVYLKNEATNKIIQIPVEDKIYIKYINIENKLINIFASSSISF</sequence>
<evidence type="ECO:0008006" key="3">
    <source>
        <dbReference type="Google" id="ProtNLM"/>
    </source>
</evidence>
<organism evidence="1 2">
    <name type="scientific">Prochlorococcus marinus str. PAC1</name>
    <dbReference type="NCBI Taxonomy" id="59924"/>
    <lineage>
        <taxon>Bacteria</taxon>
        <taxon>Bacillati</taxon>
        <taxon>Cyanobacteriota</taxon>
        <taxon>Cyanophyceae</taxon>
        <taxon>Synechococcales</taxon>
        <taxon>Prochlorococcaceae</taxon>
        <taxon>Prochlorococcus</taxon>
    </lineage>
</organism>